<accession>A0A3M7MFC1</accession>
<gene>
    <name evidence="1" type="ORF">GMOD_00009574</name>
</gene>
<name>A0A3M7MFC1_9PLEO</name>
<evidence type="ECO:0000313" key="2">
    <source>
        <dbReference type="Proteomes" id="UP000265663"/>
    </source>
</evidence>
<evidence type="ECO:0000313" key="1">
    <source>
        <dbReference type="EMBL" id="RMZ73064.1"/>
    </source>
</evidence>
<dbReference type="Proteomes" id="UP000265663">
    <property type="component" value="Unassembled WGS sequence"/>
</dbReference>
<proteinExistence type="predicted"/>
<protein>
    <recommendedName>
        <fullName evidence="3">F-box domain-containing protein</fullName>
    </recommendedName>
</protein>
<dbReference type="EMBL" id="KE747838">
    <property type="protein sequence ID" value="RMZ73064.1"/>
    <property type="molecule type" value="Genomic_DNA"/>
</dbReference>
<keyword evidence="2" id="KW-1185">Reference proteome</keyword>
<dbReference type="AlphaFoldDB" id="A0A3M7MFC1"/>
<evidence type="ECO:0008006" key="3">
    <source>
        <dbReference type="Google" id="ProtNLM"/>
    </source>
</evidence>
<organism evidence="1 2">
    <name type="scientific">Pyrenophora seminiperda CCB06</name>
    <dbReference type="NCBI Taxonomy" id="1302712"/>
    <lineage>
        <taxon>Eukaryota</taxon>
        <taxon>Fungi</taxon>
        <taxon>Dikarya</taxon>
        <taxon>Ascomycota</taxon>
        <taxon>Pezizomycotina</taxon>
        <taxon>Dothideomycetes</taxon>
        <taxon>Pleosporomycetidae</taxon>
        <taxon>Pleosporales</taxon>
        <taxon>Pleosporineae</taxon>
        <taxon>Pleosporaceae</taxon>
        <taxon>Pyrenophora</taxon>
    </lineage>
</organism>
<sequence>MAAEAPSPFLALPRELRDNILGYLTLPHYVYTSTSIKHTRHLYQSRRSSGNTYVDTRIYLPSHPPGNILGTCQQLRQESLEHHVRLLTAQSSQATPVYDEQPMSNVLADRLGAEFAEEAERACDDATLRITLEVQRSLRGVHGYYVPVREELSPRFLALLPLMDKTKRLKLAIWPGFEWWNGDVVKPEEASKPNSASIAISKILHHLPCVKELEVNVLMQAYDGADWDLPSRKWENIQPWLDAPIAPNMEGTLEKITRKLICAWKPVSLEPFYVQYEIRQSPNTWKVDRKGDMGTPTVLSFIDPNDSDDMNFIQSLVIEESFVRTD</sequence>
<reference evidence="1 2" key="1">
    <citation type="journal article" date="2014" name="PLoS ONE">
        <title>De novo Genome Assembly of the Fungal Plant Pathogen Pyrenophora semeniperda.</title>
        <authorList>
            <person name="Soliai M.M."/>
            <person name="Meyer S.E."/>
            <person name="Udall J.A."/>
            <person name="Elzinga D.E."/>
            <person name="Hermansen R.A."/>
            <person name="Bodily P.M."/>
            <person name="Hart A.A."/>
            <person name="Coleman C.E."/>
        </authorList>
    </citation>
    <scope>NUCLEOTIDE SEQUENCE [LARGE SCALE GENOMIC DNA]</scope>
    <source>
        <strain evidence="1 2">CCB06</strain>
        <tissue evidence="1">Mycelium</tissue>
    </source>
</reference>
<dbReference type="OrthoDB" id="3894566at2759"/>